<dbReference type="Proteomes" id="UP001152320">
    <property type="component" value="Chromosome 1"/>
</dbReference>
<gene>
    <name evidence="1" type="ORF">HOLleu_01059</name>
</gene>
<dbReference type="AlphaFoldDB" id="A0A9Q1HKQ3"/>
<dbReference type="EMBL" id="JAIZAY010000001">
    <property type="protein sequence ID" value="KAJ8048658.1"/>
    <property type="molecule type" value="Genomic_DNA"/>
</dbReference>
<evidence type="ECO:0000313" key="2">
    <source>
        <dbReference type="Proteomes" id="UP001152320"/>
    </source>
</evidence>
<accession>A0A9Q1HKQ3</accession>
<proteinExistence type="predicted"/>
<keyword evidence="2" id="KW-1185">Reference proteome</keyword>
<name>A0A9Q1HKQ3_HOLLE</name>
<sequence length="235" mass="26568">MSEVEEITEIKADGAKPKKLKTEKAKIKTQFTRARHVLRQLLQGKGVEYSVINEAWAKVDVAQQNAQDIVTELTEELFKISDDDNAEKTNAKYCHVCPPCLWITSEGSIIVKISRQKGEAGHEDKPSFSSLVHQLDDASEREIPEQETIGGVIRSIQPGLSLRGYLESRRGLTMAALRKVLRSHFRKGNATDLYQQLSNGTQDTEEVHHTFYTVCLFQCYDQDETVIVRVTAMMK</sequence>
<evidence type="ECO:0000313" key="1">
    <source>
        <dbReference type="EMBL" id="KAJ8048658.1"/>
    </source>
</evidence>
<protein>
    <submittedName>
        <fullName evidence="1">Uncharacterized protein</fullName>
    </submittedName>
</protein>
<organism evidence="1 2">
    <name type="scientific">Holothuria leucospilota</name>
    <name type="common">Black long sea cucumber</name>
    <name type="synonym">Mertensiothuria leucospilota</name>
    <dbReference type="NCBI Taxonomy" id="206669"/>
    <lineage>
        <taxon>Eukaryota</taxon>
        <taxon>Metazoa</taxon>
        <taxon>Echinodermata</taxon>
        <taxon>Eleutherozoa</taxon>
        <taxon>Echinozoa</taxon>
        <taxon>Holothuroidea</taxon>
        <taxon>Aspidochirotacea</taxon>
        <taxon>Aspidochirotida</taxon>
        <taxon>Holothuriidae</taxon>
        <taxon>Holothuria</taxon>
    </lineage>
</organism>
<reference evidence="1" key="1">
    <citation type="submission" date="2021-10" db="EMBL/GenBank/DDBJ databases">
        <title>Tropical sea cucumber genome reveals ecological adaptation and Cuvierian tubules defense mechanism.</title>
        <authorList>
            <person name="Chen T."/>
        </authorList>
    </citation>
    <scope>NUCLEOTIDE SEQUENCE</scope>
    <source>
        <strain evidence="1">Nanhai2018</strain>
        <tissue evidence="1">Muscle</tissue>
    </source>
</reference>
<comment type="caution">
    <text evidence="1">The sequence shown here is derived from an EMBL/GenBank/DDBJ whole genome shotgun (WGS) entry which is preliminary data.</text>
</comment>